<feature type="transmembrane region" description="Helical" evidence="3">
    <location>
        <begin position="454"/>
        <end position="479"/>
    </location>
</feature>
<feature type="transmembrane region" description="Helical" evidence="3">
    <location>
        <begin position="499"/>
        <end position="517"/>
    </location>
</feature>
<reference evidence="5" key="1">
    <citation type="submission" date="2020-02" db="EMBL/GenBank/DDBJ databases">
        <authorList>
            <person name="Meier V. D."/>
        </authorList>
    </citation>
    <scope>NUCLEOTIDE SEQUENCE</scope>
    <source>
        <strain evidence="5">AVDCRST_MAG77</strain>
    </source>
</reference>
<evidence type="ECO:0000313" key="5">
    <source>
        <dbReference type="EMBL" id="CAA9281366.1"/>
    </source>
</evidence>
<feature type="transmembrane region" description="Helical" evidence="3">
    <location>
        <begin position="20"/>
        <end position="40"/>
    </location>
</feature>
<keyword evidence="3" id="KW-0472">Membrane</keyword>
<feature type="transmembrane region" description="Helical" evidence="3">
    <location>
        <begin position="133"/>
        <end position="152"/>
    </location>
</feature>
<feature type="transmembrane region" description="Helical" evidence="3">
    <location>
        <begin position="47"/>
        <end position="68"/>
    </location>
</feature>
<feature type="transmembrane region" description="Helical" evidence="3">
    <location>
        <begin position="189"/>
        <end position="207"/>
    </location>
</feature>
<feature type="transmembrane region" description="Helical" evidence="3">
    <location>
        <begin position="422"/>
        <end position="442"/>
    </location>
</feature>
<feature type="transmembrane region" description="Helical" evidence="3">
    <location>
        <begin position="227"/>
        <end position="248"/>
    </location>
</feature>
<dbReference type="EMBL" id="CADCTC010000207">
    <property type="protein sequence ID" value="CAA9281366.1"/>
    <property type="molecule type" value="Genomic_DNA"/>
</dbReference>
<dbReference type="AlphaFoldDB" id="A0A6J4JL59"/>
<evidence type="ECO:0000256" key="1">
    <source>
        <dbReference type="ARBA" id="ARBA00004127"/>
    </source>
</evidence>
<name>A0A6J4JL59_9CHLR</name>
<feature type="domain" description="NADH:quinone oxidoreductase/Mrp antiporter transmembrane" evidence="4">
    <location>
        <begin position="157"/>
        <end position="348"/>
    </location>
</feature>
<feature type="transmembrane region" description="Helical" evidence="3">
    <location>
        <begin position="100"/>
        <end position="121"/>
    </location>
</feature>
<dbReference type="InterPro" id="IPR001750">
    <property type="entry name" value="ND/Mrp_TM"/>
</dbReference>
<feature type="transmembrane region" description="Helical" evidence="3">
    <location>
        <begin position="285"/>
        <end position="305"/>
    </location>
</feature>
<protein>
    <recommendedName>
        <fullName evidence="4">NADH:quinone oxidoreductase/Mrp antiporter transmembrane domain-containing protein</fullName>
    </recommendedName>
</protein>
<accession>A0A6J4JL59</accession>
<organism evidence="5">
    <name type="scientific">uncultured Chloroflexota bacterium</name>
    <dbReference type="NCBI Taxonomy" id="166587"/>
    <lineage>
        <taxon>Bacteria</taxon>
        <taxon>Bacillati</taxon>
        <taxon>Chloroflexota</taxon>
        <taxon>environmental samples</taxon>
    </lineage>
</organism>
<feature type="transmembrane region" description="Helical" evidence="3">
    <location>
        <begin position="310"/>
        <end position="329"/>
    </location>
</feature>
<feature type="transmembrane region" description="Helical" evidence="3">
    <location>
        <begin position="335"/>
        <end position="360"/>
    </location>
</feature>
<dbReference type="GO" id="GO:0012505">
    <property type="term" value="C:endomembrane system"/>
    <property type="evidence" value="ECO:0007669"/>
    <property type="project" value="UniProtKB-SubCell"/>
</dbReference>
<feature type="transmembrane region" description="Helical" evidence="3">
    <location>
        <begin position="260"/>
        <end position="279"/>
    </location>
</feature>
<evidence type="ECO:0000256" key="3">
    <source>
        <dbReference type="SAM" id="Phobius"/>
    </source>
</evidence>
<dbReference type="GO" id="GO:0016020">
    <property type="term" value="C:membrane"/>
    <property type="evidence" value="ECO:0007669"/>
    <property type="project" value="UniProtKB-SubCell"/>
</dbReference>
<feature type="transmembrane region" description="Helical" evidence="3">
    <location>
        <begin position="381"/>
        <end position="402"/>
    </location>
</feature>
<evidence type="ECO:0000256" key="2">
    <source>
        <dbReference type="RuleBase" id="RU000320"/>
    </source>
</evidence>
<keyword evidence="3" id="KW-1133">Transmembrane helix</keyword>
<comment type="subcellular location">
    <subcellularLocation>
        <location evidence="1">Endomembrane system</location>
        <topology evidence="1">Multi-pass membrane protein</topology>
    </subcellularLocation>
    <subcellularLocation>
        <location evidence="2">Membrane</location>
        <topology evidence="2">Multi-pass membrane protein</topology>
    </subcellularLocation>
</comment>
<proteinExistence type="predicted"/>
<sequence>MTLAWTPWEPWASWPWQPAALWLPLAAPLLVCLAAVLAGLARLRWPVAPLLVLALVADSTLAAAARYLNTAVGAEEATLFTWSPLGLYGVVFGVRRSSEVVLLALPPVALMLTGLLLAGRRRRWFSFQKQETLAERLGSAAALAGLAGAMWVTRSADLVSLTLGTGAFFLGTTGLLAASGGAAPAGRRLAAAAAVLVALLSGVLILGKVNGHFQISGLSTSGFGAPTFGGILLTAAFAAGIPPFHGWLVRLGRHPYAPGMAAAGLSVAAALLLAAFRTVDFLPQWGAWLRALGWLAVLTGSGIALTRRGLAVRLAAAGVGHVGVLFLAASVATTAAFTAVLLYELCVFMALGLLWLTAALPWGGHVRSNRPPPPPLRSPGFWLNALLLATAAGLPLTFGGLARTALSGALTAWPSGDQLLRIPLVLNDVVVLVAGSALLWNARYLPPLRGMGGWALVALVTLVVVAPVVAPAALIGSWYAPVAAEAAGTQSAALNLDAARVPTIPSMALGAIAVWALGRRLQGREWLPGLARAVIGVALLGGLELRRRWRRNGVSRGMGPAVDAAWLRFQALAERAMTVLRPVEERYYAGAAVLLGVAIIYIIGR</sequence>
<feature type="transmembrane region" description="Helical" evidence="3">
    <location>
        <begin position="158"/>
        <end position="177"/>
    </location>
</feature>
<gene>
    <name evidence="5" type="ORF">AVDCRST_MAG77-3871</name>
</gene>
<feature type="transmembrane region" description="Helical" evidence="3">
    <location>
        <begin position="587"/>
        <end position="604"/>
    </location>
</feature>
<evidence type="ECO:0000259" key="4">
    <source>
        <dbReference type="Pfam" id="PF00361"/>
    </source>
</evidence>
<dbReference type="Pfam" id="PF00361">
    <property type="entry name" value="Proton_antipo_M"/>
    <property type="match status" value="1"/>
</dbReference>
<keyword evidence="2 3" id="KW-0812">Transmembrane</keyword>